<comment type="function">
    <text evidence="13">The heterodimer acts as both an ATP-dependent DNA helicase and an ATP-dependent, dual-direction single-stranded exonuclease. Recognizes the chi site generating a DNA molecule suitable for the initiation of homologous recombination. The AddA nuclease domain is required for chi fragment generation; this subunit has the helicase and 3' -&gt; 5' nuclease activities.</text>
</comment>
<dbReference type="SUPFAM" id="SSF52980">
    <property type="entry name" value="Restriction endonuclease-like"/>
    <property type="match status" value="1"/>
</dbReference>
<evidence type="ECO:0000313" key="20">
    <source>
        <dbReference type="Proteomes" id="UP000433181"/>
    </source>
</evidence>
<feature type="coiled-coil region" evidence="15">
    <location>
        <begin position="229"/>
        <end position="256"/>
    </location>
</feature>
<dbReference type="GO" id="GO:0033202">
    <property type="term" value="C:DNA helicase complex"/>
    <property type="evidence" value="ECO:0007669"/>
    <property type="project" value="TreeGrafter"/>
</dbReference>
<evidence type="ECO:0000256" key="15">
    <source>
        <dbReference type="SAM" id="Coils"/>
    </source>
</evidence>
<dbReference type="Proteomes" id="UP000433181">
    <property type="component" value="Unassembled WGS sequence"/>
</dbReference>
<feature type="binding site" evidence="14">
    <location>
        <begin position="22"/>
        <end position="29"/>
    </location>
    <ligand>
        <name>ATP</name>
        <dbReference type="ChEBI" id="CHEBI:30616"/>
    </ligand>
</feature>
<dbReference type="RefSeq" id="WP_154407487.1">
    <property type="nucleotide sequence ID" value="NZ_VUNR01000020.1"/>
</dbReference>
<keyword evidence="7 13" id="KW-0067">ATP-binding</keyword>
<keyword evidence="4 13" id="KW-0378">Hydrolase</keyword>
<keyword evidence="6 13" id="KW-0269">Exonuclease</keyword>
<evidence type="ECO:0000256" key="13">
    <source>
        <dbReference type="HAMAP-Rule" id="MF_01451"/>
    </source>
</evidence>
<dbReference type="GO" id="GO:0043138">
    <property type="term" value="F:3'-5' DNA helicase activity"/>
    <property type="evidence" value="ECO:0007669"/>
    <property type="project" value="UniProtKB-UniRule"/>
</dbReference>
<evidence type="ECO:0000256" key="7">
    <source>
        <dbReference type="ARBA" id="ARBA00022840"/>
    </source>
</evidence>
<evidence type="ECO:0000256" key="3">
    <source>
        <dbReference type="ARBA" id="ARBA00022763"/>
    </source>
</evidence>
<reference evidence="19 20" key="1">
    <citation type="submission" date="2019-08" db="EMBL/GenBank/DDBJ databases">
        <title>In-depth cultivation of the pig gut microbiome towards novel bacterial diversity and tailored functional studies.</title>
        <authorList>
            <person name="Wylensek D."/>
            <person name="Hitch T.C.A."/>
            <person name="Clavel T."/>
        </authorList>
    </citation>
    <scope>NUCLEOTIDE SEQUENCE [LARGE SCALE GENOMIC DNA]</scope>
    <source>
        <strain evidence="19 20">WCA-693-APC-5D-A</strain>
    </source>
</reference>
<evidence type="ECO:0000313" key="19">
    <source>
        <dbReference type="EMBL" id="MSU09315.1"/>
    </source>
</evidence>
<dbReference type="PANTHER" id="PTHR11070">
    <property type="entry name" value="UVRD / RECB / PCRA DNA HELICASE FAMILY MEMBER"/>
    <property type="match status" value="1"/>
</dbReference>
<comment type="caution">
    <text evidence="19">The sequence shown here is derived from an EMBL/GenBank/DDBJ whole genome shotgun (WGS) entry which is preliminary data.</text>
</comment>
<proteinExistence type="inferred from homology"/>
<sequence length="1304" mass="145734">MAWTKEQQRAIDLDGKNILVSAAAGSGKTAVLAERVVSHLLRPETDEGAWNVDELLIVTFTRAAAAEMSERIGIRLQQAIAAELDREKPDRRLVSRLERQVILLSGASISTIDSFCQSIIKNNFSALDLDPKFRVADENELLLLQQDVLDELFEQRYEAMDEVLLHLGEQYGTDRGDGRLYDIVLKLHEKAMNQPFPAEWLKGLAEDFADMSGTALHLRDYAKWWQVLIDELRTGMARAEDELAEFSQLVSQVDDKKARAKYDERLDRAREIVERIMSSLDGEWEEIYQAFRVLDYKESSFKTMPGGKLEVDAELREQLKQANAALKATVTGLKDKYVLDDEATMLADLQGLSVDAAGLAELAIAFGEAYAAAKRERNIIDYGDMEHFALQLLLSPESVPGHVQPSETALALRRRYKEIMVDEYQDTNEVQDTIVRLIAGENGGNMFTVGDVKQSIYGFRASEPGLFIGKYDAYGAETEVSGGANELISLGRNFRSRREILSAVNFVFAQLMTKEPMEIDYDENAMLNPGEPYGYQEPEEGRIMPLGEAVELDIIAEKGLEAIEGAEENPVSAMGNSADGQEQAASDPGGDDQEELKSFQLEAQHIADRLKQLKNGGYMVFDKSLGERNNGYRPMQWRDVVVLLRSVKGKADVLQEIFQANDIPVFASTDGGYFQATEIQVVLSLLSVIDNVQQDIPLAAVLYSPIVGLSAAQLAKLRLSSEGGNLYQAMLNANSAEVKLSAAIKNKLAEFLSSLSGWRQLSRRAGVAELLWQVYRDTGYYDYVGCMPGGVLRQANLRMLIARAEEFEGTNYRGLFRFLGFIEKMKNMDTDLSVARTLGENEDVVRIMTIHKSKGLEFPVVVLADMGKKFNLMDTSDSILLHKDLGLGLDNIDVEKNVKYPSFSRLAVRAKMVQESKAEELRVLYVAMTRAREKLIMVGRVRDAGKAAARWCSYREYGRSCQLPRYAISEAGSYLDWVAEAVSRHPAGAAFAGVLEMTSEQYVQPLGYMHAAPGRESQWQVRLVNGSDIHLPQVASREAGELLALVAGSEPLPVAEDAFCKIEGILGWQYDFLGTEDVPAKLSVSELKRRFARQLQEMGQLADGVFAMAVREQREYSFPRPEFLQRREEAKQRRTSGTEYGTLMHSVMQHLDLAGELTEEGIRGQLTELAEQEIITADQVAMVRAGSIAAFFASPLGRRMTGAEKLWRELPFCRMLPAGRYYAEVRDEEAEIFNQGVIDVLFQEADGRVVLLDYKTDRDTAPDVVKEKYAMQLELYAEAVRSVLGLAVSEKYLYMLRDGSVIQL</sequence>
<dbReference type="Gene3D" id="3.40.50.300">
    <property type="entry name" value="P-loop containing nucleotide triphosphate hydrolases"/>
    <property type="match status" value="4"/>
</dbReference>
<evidence type="ECO:0000256" key="14">
    <source>
        <dbReference type="PROSITE-ProRule" id="PRU00560"/>
    </source>
</evidence>
<dbReference type="InterPro" id="IPR014016">
    <property type="entry name" value="UvrD-like_ATP-bd"/>
</dbReference>
<dbReference type="Pfam" id="PF00580">
    <property type="entry name" value="UvrD-helicase"/>
    <property type="match status" value="1"/>
</dbReference>
<dbReference type="InterPro" id="IPR011335">
    <property type="entry name" value="Restrct_endonuc-II-like"/>
</dbReference>
<dbReference type="GO" id="GO:0005829">
    <property type="term" value="C:cytosol"/>
    <property type="evidence" value="ECO:0007669"/>
    <property type="project" value="TreeGrafter"/>
</dbReference>
<protein>
    <recommendedName>
        <fullName evidence="13">ATP-dependent helicase/nuclease subunit A</fullName>
        <ecNumber evidence="13">3.1.-.-</ecNumber>
        <ecNumber evidence="13">5.6.2.4</ecNumber>
    </recommendedName>
    <alternativeName>
        <fullName evidence="13">ATP-dependent helicase/nuclease AddA</fullName>
    </alternativeName>
    <alternativeName>
        <fullName evidence="13">DNA 3'-5' helicase AddA</fullName>
    </alternativeName>
</protein>
<keyword evidence="5 13" id="KW-0347">Helicase</keyword>
<dbReference type="Pfam" id="PF13361">
    <property type="entry name" value="UvrD_C"/>
    <property type="match status" value="1"/>
</dbReference>
<feature type="domain" description="UvrD-like helicase C-terminal" evidence="18">
    <location>
        <begin position="561"/>
        <end position="855"/>
    </location>
</feature>
<comment type="similarity">
    <text evidence="13">Belongs to the helicase family. AddA subfamily.</text>
</comment>
<evidence type="ECO:0000256" key="5">
    <source>
        <dbReference type="ARBA" id="ARBA00022806"/>
    </source>
</evidence>
<dbReference type="PROSITE" id="PS51198">
    <property type="entry name" value="UVRD_HELICASE_ATP_BIND"/>
    <property type="match status" value="1"/>
</dbReference>
<evidence type="ECO:0000256" key="8">
    <source>
        <dbReference type="ARBA" id="ARBA00023125"/>
    </source>
</evidence>
<keyword evidence="20" id="KW-1185">Reference proteome</keyword>
<organism evidence="19 20">
    <name type="scientific">Anaerovibrio slackiae</name>
    <dbReference type="NCBI Taxonomy" id="2652309"/>
    <lineage>
        <taxon>Bacteria</taxon>
        <taxon>Bacillati</taxon>
        <taxon>Bacillota</taxon>
        <taxon>Negativicutes</taxon>
        <taxon>Selenomonadales</taxon>
        <taxon>Selenomonadaceae</taxon>
        <taxon>Anaerovibrio</taxon>
    </lineage>
</organism>
<keyword evidence="15" id="KW-0175">Coiled coil</keyword>
<feature type="region of interest" description="Disordered" evidence="16">
    <location>
        <begin position="567"/>
        <end position="594"/>
    </location>
</feature>
<evidence type="ECO:0000256" key="11">
    <source>
        <dbReference type="ARBA" id="ARBA00034617"/>
    </source>
</evidence>
<dbReference type="InterPro" id="IPR027417">
    <property type="entry name" value="P-loop_NTPase"/>
</dbReference>
<evidence type="ECO:0000259" key="17">
    <source>
        <dbReference type="PROSITE" id="PS51198"/>
    </source>
</evidence>
<keyword evidence="1 13" id="KW-0540">Nuclease</keyword>
<name>A0A6I2UHV1_9FIRM</name>
<comment type="subunit">
    <text evidence="13">Heterodimer of AddA and AddB/RexB.</text>
</comment>
<evidence type="ECO:0000256" key="1">
    <source>
        <dbReference type="ARBA" id="ARBA00022722"/>
    </source>
</evidence>
<evidence type="ECO:0000256" key="9">
    <source>
        <dbReference type="ARBA" id="ARBA00023204"/>
    </source>
</evidence>
<evidence type="ECO:0000256" key="12">
    <source>
        <dbReference type="ARBA" id="ARBA00048988"/>
    </source>
</evidence>
<dbReference type="NCBIfam" id="TIGR02785">
    <property type="entry name" value="addA_Gpos"/>
    <property type="match status" value="1"/>
</dbReference>
<feature type="domain" description="UvrD-like helicase ATP-binding" evidence="17">
    <location>
        <begin position="1"/>
        <end position="497"/>
    </location>
</feature>
<dbReference type="InterPro" id="IPR038726">
    <property type="entry name" value="PDDEXK_AddAB-type"/>
</dbReference>
<evidence type="ECO:0000256" key="4">
    <source>
        <dbReference type="ARBA" id="ARBA00022801"/>
    </source>
</evidence>
<dbReference type="PROSITE" id="PS51217">
    <property type="entry name" value="UVRD_HELICASE_CTER"/>
    <property type="match status" value="1"/>
</dbReference>
<dbReference type="PANTHER" id="PTHR11070:SF48">
    <property type="entry name" value="ATP-DEPENDENT HELICASE_NUCLEASE SUBUNIT A"/>
    <property type="match status" value="1"/>
</dbReference>
<comment type="catalytic activity">
    <reaction evidence="11 13">
        <text>Couples ATP hydrolysis with the unwinding of duplex DNA by translocating in the 3'-5' direction.</text>
        <dbReference type="EC" id="5.6.2.4"/>
    </reaction>
</comment>
<evidence type="ECO:0000256" key="10">
    <source>
        <dbReference type="ARBA" id="ARBA00023235"/>
    </source>
</evidence>
<keyword evidence="10 13" id="KW-0413">Isomerase</keyword>
<gene>
    <name evidence="13 19" type="primary">addA</name>
    <name evidence="19" type="ORF">FYJ84_09995</name>
</gene>
<dbReference type="GO" id="GO:0008408">
    <property type="term" value="F:3'-5' exonuclease activity"/>
    <property type="evidence" value="ECO:0007669"/>
    <property type="project" value="UniProtKB-UniRule"/>
</dbReference>
<dbReference type="GeneID" id="96779256"/>
<evidence type="ECO:0000256" key="6">
    <source>
        <dbReference type="ARBA" id="ARBA00022839"/>
    </source>
</evidence>
<dbReference type="SUPFAM" id="SSF52540">
    <property type="entry name" value="P-loop containing nucleoside triphosphate hydrolases"/>
    <property type="match status" value="1"/>
</dbReference>
<dbReference type="HAMAP" id="MF_01451">
    <property type="entry name" value="AddA"/>
    <property type="match status" value="1"/>
</dbReference>
<dbReference type="GO" id="GO:0003690">
    <property type="term" value="F:double-stranded DNA binding"/>
    <property type="evidence" value="ECO:0007669"/>
    <property type="project" value="UniProtKB-UniRule"/>
</dbReference>
<feature type="compositionally biased region" description="Polar residues" evidence="16">
    <location>
        <begin position="574"/>
        <end position="584"/>
    </location>
</feature>
<comment type="catalytic activity">
    <reaction evidence="12 13">
        <text>ATP + H2O = ADP + phosphate + H(+)</text>
        <dbReference type="Rhea" id="RHEA:13065"/>
        <dbReference type="ChEBI" id="CHEBI:15377"/>
        <dbReference type="ChEBI" id="CHEBI:15378"/>
        <dbReference type="ChEBI" id="CHEBI:30616"/>
        <dbReference type="ChEBI" id="CHEBI:43474"/>
        <dbReference type="ChEBI" id="CHEBI:456216"/>
        <dbReference type="EC" id="5.6.2.4"/>
    </reaction>
</comment>
<keyword evidence="9 13" id="KW-0234">DNA repair</keyword>
<evidence type="ECO:0000259" key="18">
    <source>
        <dbReference type="PROSITE" id="PS51217"/>
    </source>
</evidence>
<keyword evidence="3 13" id="KW-0227">DNA damage</keyword>
<dbReference type="InterPro" id="IPR011604">
    <property type="entry name" value="PDDEXK-like_dom_sf"/>
</dbReference>
<evidence type="ECO:0000256" key="16">
    <source>
        <dbReference type="SAM" id="MobiDB-lite"/>
    </source>
</evidence>
<dbReference type="GO" id="GO:0000724">
    <property type="term" value="P:double-strand break repair via homologous recombination"/>
    <property type="evidence" value="ECO:0007669"/>
    <property type="project" value="UniProtKB-UniRule"/>
</dbReference>
<dbReference type="Gene3D" id="3.90.320.10">
    <property type="match status" value="1"/>
</dbReference>
<dbReference type="GO" id="GO:0005524">
    <property type="term" value="F:ATP binding"/>
    <property type="evidence" value="ECO:0007669"/>
    <property type="project" value="UniProtKB-UniRule"/>
</dbReference>
<dbReference type="InterPro" id="IPR000212">
    <property type="entry name" value="DNA_helicase_UvrD/REP"/>
</dbReference>
<dbReference type="InterPro" id="IPR014152">
    <property type="entry name" value="AddA"/>
</dbReference>
<dbReference type="EC" id="3.1.-.-" evidence="13"/>
<dbReference type="EC" id="5.6.2.4" evidence="13"/>
<comment type="cofactor">
    <cofactor evidence="13">
        <name>Mg(2+)</name>
        <dbReference type="ChEBI" id="CHEBI:18420"/>
    </cofactor>
</comment>
<dbReference type="InterPro" id="IPR014017">
    <property type="entry name" value="DNA_helicase_UvrD-like_C"/>
</dbReference>
<keyword evidence="8 13" id="KW-0238">DNA-binding</keyword>
<dbReference type="EMBL" id="VUNR01000020">
    <property type="protein sequence ID" value="MSU09315.1"/>
    <property type="molecule type" value="Genomic_DNA"/>
</dbReference>
<keyword evidence="2 13" id="KW-0547">Nucleotide-binding</keyword>
<evidence type="ECO:0000256" key="2">
    <source>
        <dbReference type="ARBA" id="ARBA00022741"/>
    </source>
</evidence>
<accession>A0A6I2UHV1</accession>
<dbReference type="Pfam" id="PF12705">
    <property type="entry name" value="PDDEXK_1"/>
    <property type="match status" value="1"/>
</dbReference>